<evidence type="ECO:0000313" key="2">
    <source>
        <dbReference type="Proteomes" id="UP000324222"/>
    </source>
</evidence>
<dbReference type="AlphaFoldDB" id="A0A5B7E7V8"/>
<name>A0A5B7E7V8_PORTR</name>
<dbReference type="Proteomes" id="UP000324222">
    <property type="component" value="Unassembled WGS sequence"/>
</dbReference>
<accession>A0A5B7E7V8</accession>
<gene>
    <name evidence="1" type="ORF">E2C01_023399</name>
</gene>
<comment type="caution">
    <text evidence="1">The sequence shown here is derived from an EMBL/GenBank/DDBJ whole genome shotgun (WGS) entry which is preliminary data.</text>
</comment>
<evidence type="ECO:0000313" key="1">
    <source>
        <dbReference type="EMBL" id="MPC30140.1"/>
    </source>
</evidence>
<proteinExistence type="predicted"/>
<dbReference type="EMBL" id="VSRR010002200">
    <property type="protein sequence ID" value="MPC30140.1"/>
    <property type="molecule type" value="Genomic_DNA"/>
</dbReference>
<keyword evidence="2" id="KW-1185">Reference proteome</keyword>
<reference evidence="1 2" key="1">
    <citation type="submission" date="2019-05" db="EMBL/GenBank/DDBJ databases">
        <title>Another draft genome of Portunus trituberculatus and its Hox gene families provides insights of decapod evolution.</title>
        <authorList>
            <person name="Jeong J.-H."/>
            <person name="Song I."/>
            <person name="Kim S."/>
            <person name="Choi T."/>
            <person name="Kim D."/>
            <person name="Ryu S."/>
            <person name="Kim W."/>
        </authorList>
    </citation>
    <scope>NUCLEOTIDE SEQUENCE [LARGE SCALE GENOMIC DNA]</scope>
    <source>
        <tissue evidence="1">Muscle</tissue>
    </source>
</reference>
<sequence length="111" mass="12315">MTFASVRRRHQSSVAKHCPLGRCQQDLCRDMRVLVVVVVVVAAVDNTFTDWIDAVCPILRVRTRASRCDEENLLWDASISVPLCPSLPEPVGPWRIPGGEETLGTNCPCIN</sequence>
<protein>
    <submittedName>
        <fullName evidence="1">Uncharacterized protein</fullName>
    </submittedName>
</protein>
<organism evidence="1 2">
    <name type="scientific">Portunus trituberculatus</name>
    <name type="common">Swimming crab</name>
    <name type="synonym">Neptunus trituberculatus</name>
    <dbReference type="NCBI Taxonomy" id="210409"/>
    <lineage>
        <taxon>Eukaryota</taxon>
        <taxon>Metazoa</taxon>
        <taxon>Ecdysozoa</taxon>
        <taxon>Arthropoda</taxon>
        <taxon>Crustacea</taxon>
        <taxon>Multicrustacea</taxon>
        <taxon>Malacostraca</taxon>
        <taxon>Eumalacostraca</taxon>
        <taxon>Eucarida</taxon>
        <taxon>Decapoda</taxon>
        <taxon>Pleocyemata</taxon>
        <taxon>Brachyura</taxon>
        <taxon>Eubrachyura</taxon>
        <taxon>Portunoidea</taxon>
        <taxon>Portunidae</taxon>
        <taxon>Portuninae</taxon>
        <taxon>Portunus</taxon>
    </lineage>
</organism>